<dbReference type="PROSITE" id="PS50878">
    <property type="entry name" value="RT_POL"/>
    <property type="match status" value="1"/>
</dbReference>
<dbReference type="SUPFAM" id="SSF50630">
    <property type="entry name" value="Acid proteases"/>
    <property type="match status" value="1"/>
</dbReference>
<dbReference type="Gene3D" id="3.10.10.10">
    <property type="entry name" value="HIV Type 1 Reverse Transcriptase, subunit A, domain 1"/>
    <property type="match status" value="1"/>
</dbReference>
<dbReference type="FunFam" id="3.10.20.370:FF:000001">
    <property type="entry name" value="Retrovirus-related Pol polyprotein from transposon 17.6-like protein"/>
    <property type="match status" value="1"/>
</dbReference>
<feature type="domain" description="CCHC-type" evidence="11">
    <location>
        <begin position="304"/>
        <end position="317"/>
    </location>
</feature>
<dbReference type="Pfam" id="PF17917">
    <property type="entry name" value="RT_RNaseH"/>
    <property type="match status" value="1"/>
</dbReference>
<keyword evidence="6" id="KW-0255">Endonuclease</keyword>
<dbReference type="VEuPathDB" id="CryptoDB:GNI_200560"/>
<feature type="domain" description="Reverse transcriptase" evidence="13">
    <location>
        <begin position="651"/>
        <end position="830"/>
    </location>
</feature>
<organism evidence="14 15">
    <name type="scientific">Gregarina niphandrodes</name>
    <name type="common">Septate eugregarine</name>
    <dbReference type="NCBI Taxonomy" id="110365"/>
    <lineage>
        <taxon>Eukaryota</taxon>
        <taxon>Sar</taxon>
        <taxon>Alveolata</taxon>
        <taxon>Apicomplexa</taxon>
        <taxon>Conoidasida</taxon>
        <taxon>Gregarinasina</taxon>
        <taxon>Eugregarinorida</taxon>
        <taxon>Gregarinidae</taxon>
        <taxon>Gregarina</taxon>
    </lineage>
</organism>
<evidence type="ECO:0000256" key="5">
    <source>
        <dbReference type="ARBA" id="ARBA00022722"/>
    </source>
</evidence>
<feature type="region of interest" description="Disordered" evidence="10">
    <location>
        <begin position="372"/>
        <end position="413"/>
    </location>
</feature>
<keyword evidence="5" id="KW-0540">Nuclease</keyword>
<dbReference type="AlphaFoldDB" id="A0A023AXI1"/>
<dbReference type="SMART" id="SM00343">
    <property type="entry name" value="ZnF_C2HC"/>
    <property type="match status" value="2"/>
</dbReference>
<evidence type="ECO:0000256" key="4">
    <source>
        <dbReference type="ARBA" id="ARBA00022695"/>
    </source>
</evidence>
<dbReference type="InterPro" id="IPR001878">
    <property type="entry name" value="Znf_CCHC"/>
</dbReference>
<dbReference type="PROSITE" id="PS00141">
    <property type="entry name" value="ASP_PROTEASE"/>
    <property type="match status" value="1"/>
</dbReference>
<dbReference type="CDD" id="cd01647">
    <property type="entry name" value="RT_LTR"/>
    <property type="match status" value="1"/>
</dbReference>
<evidence type="ECO:0000256" key="2">
    <source>
        <dbReference type="ARBA" id="ARBA00022670"/>
    </source>
</evidence>
<dbReference type="CDD" id="cd00303">
    <property type="entry name" value="retropepsin_like"/>
    <property type="match status" value="1"/>
</dbReference>
<dbReference type="PANTHER" id="PTHR37984:SF5">
    <property type="entry name" value="PROTEIN NYNRIN-LIKE"/>
    <property type="match status" value="1"/>
</dbReference>
<evidence type="ECO:0000259" key="12">
    <source>
        <dbReference type="PROSITE" id="PS50175"/>
    </source>
</evidence>
<evidence type="ECO:0000259" key="13">
    <source>
        <dbReference type="PROSITE" id="PS50878"/>
    </source>
</evidence>
<dbReference type="RefSeq" id="XP_011133742.1">
    <property type="nucleotide sequence ID" value="XM_011135440.1"/>
</dbReference>
<dbReference type="Proteomes" id="UP000019763">
    <property type="component" value="Unassembled WGS sequence"/>
</dbReference>
<dbReference type="InterPro" id="IPR043502">
    <property type="entry name" value="DNA/RNA_pol_sf"/>
</dbReference>
<evidence type="ECO:0000256" key="10">
    <source>
        <dbReference type="SAM" id="MobiDB-lite"/>
    </source>
</evidence>
<dbReference type="OMA" id="WREACIN"/>
<dbReference type="eggNOG" id="KOG0017">
    <property type="taxonomic scope" value="Eukaryota"/>
</dbReference>
<dbReference type="InterPro" id="IPR000477">
    <property type="entry name" value="RT_dom"/>
</dbReference>
<dbReference type="InterPro" id="IPR050951">
    <property type="entry name" value="Retrovirus_Pol_polyprotein"/>
</dbReference>
<keyword evidence="3" id="KW-0808">Transferase</keyword>
<evidence type="ECO:0000313" key="14">
    <source>
        <dbReference type="EMBL" id="EZG42985.1"/>
    </source>
</evidence>
<dbReference type="Pfam" id="PF00078">
    <property type="entry name" value="RVT_1"/>
    <property type="match status" value="1"/>
</dbReference>
<evidence type="ECO:0000256" key="7">
    <source>
        <dbReference type="ARBA" id="ARBA00022801"/>
    </source>
</evidence>
<dbReference type="EMBL" id="AFNH02001551">
    <property type="protein sequence ID" value="EZG42985.1"/>
    <property type="molecule type" value="Genomic_DNA"/>
</dbReference>
<dbReference type="Gene3D" id="4.10.60.10">
    <property type="entry name" value="Zinc finger, CCHC-type"/>
    <property type="match status" value="1"/>
</dbReference>
<sequence>MSQPTIPSVDSHEAQKQIMVDDLGTRGQSKLVDQVIPPNVLESNMSPGESDSEDDHVFSEGEDTFLTSYTSSSNKKRVRHLIKDIGGDVQFNPKSERDFDETLTKWKRVASSMLYLPAELKEVVILKSTPNNQDRIARERLMLLPYQEFIDRYAIVLFPFSDEINVVCQRLQTQDRGTDTMKIIDDFLLLKARFKELCRRWNQKSRYHALDYCYCLLRKIDREIEIKIRSDVSYRQCSLTEIIERVKAIERAEQIRQEVEPALNTVQETRPLAMPAVNSNYPRQCKWCHSSDHISFKCLNKPVCNNCKRPGHVQEDCWQITRKGPLGDRHAYLRREPGGSFKLSIEDIRNNRELLQTLANMYNDKYEKENRYYQNAKQRRDRKRSHPGDPPVRDRENDQDQPMTDHPSGAGRVATDECSLSLAQGVNRQNCRYVRLPVSGRSVSFMVDTGAEINIFPDALLKTMDVQSQSTVTELDTPLQVKGIGGTSRCTSQVCILTSFGGKSVELNFYVVPATAMTYPLLGLPALQQLSASVNLRDDKLVTCFGELPLVQDPNFASYDSRLNALQEAEETFTVEQIEERINKELSATQKEDVVRLLLHYDETWRTTKLGRCRLLEHAIDTGDHPPVKQGMRRYSPEQRNEIDRQVQDLLAAGAVSESTSPWRSQIVMVSKKTGEWRMCVDYRALNEVTVPDTFPLPVIEDLHDQLGGVEHVITLDLKAGFHQIRLREEDKVKTAFATPTGLYQFNVMPFGLVNAPATFQRMTTKLLEGRLGNGCLVYIDDIIIYGNSWPVLMNNFEWVLKRLSDGCIYLNIRKSHFGLSEFDYLGVTIRRGKVYPSKKSIETIQRLSPPEDVNGVRRFLGLVGYLRKFIRDYASLVRPLQELVTAEDFVWSETCQNSFDSVKKVLSEAQLSLYLPQPHLPFCLDTDASTYAIAGVLQQAEGDKVHVLQFASKKLTTAESKWPVYELEAYAVVWSIFHFAHYLRGKEFVVRTDHQSLKWLWSTEKSRVARWAMFLQEFQFKIIYRAGKSQQHVDIFTRDVEFGKLDEDIDARWVLTSQTDVQPSMLTLNETFPTPEDVANAFEQEPEPPFSYTLQNGLPIVRNRVYVPELEPTKVFKGPTIGCLNTSGGLT</sequence>
<dbReference type="InterPro" id="IPR001995">
    <property type="entry name" value="Peptidase_A2_cat"/>
</dbReference>
<dbReference type="GO" id="GO:0006508">
    <property type="term" value="P:proteolysis"/>
    <property type="evidence" value="ECO:0007669"/>
    <property type="project" value="UniProtKB-KW"/>
</dbReference>
<dbReference type="GO" id="GO:0003964">
    <property type="term" value="F:RNA-directed DNA polymerase activity"/>
    <property type="evidence" value="ECO:0007669"/>
    <property type="project" value="UniProtKB-KW"/>
</dbReference>
<dbReference type="PANTHER" id="PTHR37984">
    <property type="entry name" value="PROTEIN CBG26694"/>
    <property type="match status" value="1"/>
</dbReference>
<dbReference type="InterPro" id="IPR021109">
    <property type="entry name" value="Peptidase_aspartic_dom_sf"/>
</dbReference>
<dbReference type="InterPro" id="IPR036875">
    <property type="entry name" value="Znf_CCHC_sf"/>
</dbReference>
<evidence type="ECO:0000259" key="11">
    <source>
        <dbReference type="PROSITE" id="PS50158"/>
    </source>
</evidence>
<dbReference type="SUPFAM" id="SSF56672">
    <property type="entry name" value="DNA/RNA polymerases"/>
    <property type="match status" value="1"/>
</dbReference>
<comment type="caution">
    <text evidence="14">The sequence shown here is derived from an EMBL/GenBank/DDBJ whole genome shotgun (WGS) entry which is preliminary data.</text>
</comment>
<dbReference type="SUPFAM" id="SSF57756">
    <property type="entry name" value="Retrovirus zinc finger-like domains"/>
    <property type="match status" value="1"/>
</dbReference>
<dbReference type="Gene3D" id="3.30.70.270">
    <property type="match status" value="2"/>
</dbReference>
<gene>
    <name evidence="14" type="ORF">GNI_200560</name>
</gene>
<dbReference type="GO" id="GO:0004519">
    <property type="term" value="F:endonuclease activity"/>
    <property type="evidence" value="ECO:0007669"/>
    <property type="project" value="UniProtKB-KW"/>
</dbReference>
<dbReference type="Gene3D" id="2.40.70.10">
    <property type="entry name" value="Acid Proteases"/>
    <property type="match status" value="1"/>
</dbReference>
<keyword evidence="2" id="KW-0645">Protease</keyword>
<reference evidence="14" key="1">
    <citation type="submission" date="2013-12" db="EMBL/GenBank/DDBJ databases">
        <authorList>
            <person name="Omoto C.K."/>
            <person name="Sibley D."/>
            <person name="Venepally P."/>
            <person name="Hadjithomas M."/>
            <person name="Karamycheva S."/>
            <person name="Brunk B."/>
            <person name="Roos D."/>
            <person name="Caler E."/>
            <person name="Lorenzi H."/>
        </authorList>
    </citation>
    <scope>NUCLEOTIDE SEQUENCE</scope>
</reference>
<dbReference type="FunFam" id="3.30.70.270:FF:000020">
    <property type="entry name" value="Transposon Tf2-6 polyprotein-like Protein"/>
    <property type="match status" value="1"/>
</dbReference>
<dbReference type="OrthoDB" id="2013610at2759"/>
<dbReference type="FunFam" id="3.10.10.10:FF:000007">
    <property type="entry name" value="Retrovirus-related Pol polyprotein from transposon 17.6-like Protein"/>
    <property type="match status" value="1"/>
</dbReference>
<dbReference type="PROSITE" id="PS50175">
    <property type="entry name" value="ASP_PROT_RETROV"/>
    <property type="match status" value="1"/>
</dbReference>
<evidence type="ECO:0000256" key="9">
    <source>
        <dbReference type="PROSITE-ProRule" id="PRU00047"/>
    </source>
</evidence>
<evidence type="ECO:0000256" key="8">
    <source>
        <dbReference type="ARBA" id="ARBA00022918"/>
    </source>
</evidence>
<keyword evidence="4" id="KW-0548">Nucleotidyltransferase</keyword>
<dbReference type="InterPro" id="IPR001969">
    <property type="entry name" value="Aspartic_peptidase_AS"/>
</dbReference>
<evidence type="ECO:0000256" key="6">
    <source>
        <dbReference type="ARBA" id="ARBA00022759"/>
    </source>
</evidence>
<feature type="region of interest" description="Disordered" evidence="10">
    <location>
        <begin position="1"/>
        <end position="26"/>
    </location>
</feature>
<feature type="domain" description="Peptidase A2" evidence="12">
    <location>
        <begin position="443"/>
        <end position="526"/>
    </location>
</feature>
<keyword evidence="8 14" id="KW-0695">RNA-directed DNA polymerase</keyword>
<keyword evidence="9" id="KW-0862">Zinc</keyword>
<evidence type="ECO:0000313" key="15">
    <source>
        <dbReference type="Proteomes" id="UP000019763"/>
    </source>
</evidence>
<dbReference type="GO" id="GO:0004190">
    <property type="term" value="F:aspartic-type endopeptidase activity"/>
    <property type="evidence" value="ECO:0007669"/>
    <property type="project" value="InterPro"/>
</dbReference>
<dbReference type="GO" id="GO:0003676">
    <property type="term" value="F:nucleic acid binding"/>
    <property type="evidence" value="ECO:0007669"/>
    <property type="project" value="InterPro"/>
</dbReference>
<evidence type="ECO:0000256" key="1">
    <source>
        <dbReference type="ARBA" id="ARBA00012493"/>
    </source>
</evidence>
<dbReference type="Pfam" id="PF00077">
    <property type="entry name" value="RVP"/>
    <property type="match status" value="1"/>
</dbReference>
<dbReference type="Gene3D" id="3.10.20.370">
    <property type="match status" value="1"/>
</dbReference>
<keyword evidence="15" id="KW-1185">Reference proteome</keyword>
<dbReference type="GeneID" id="22916378"/>
<dbReference type="PROSITE" id="PS50158">
    <property type="entry name" value="ZF_CCHC"/>
    <property type="match status" value="1"/>
</dbReference>
<dbReference type="CDD" id="cd09274">
    <property type="entry name" value="RNase_HI_RT_Ty3"/>
    <property type="match status" value="1"/>
</dbReference>
<keyword evidence="7" id="KW-0378">Hydrolase</keyword>
<dbReference type="InterPro" id="IPR041373">
    <property type="entry name" value="RT_RNaseH"/>
</dbReference>
<dbReference type="InterPro" id="IPR043128">
    <property type="entry name" value="Rev_trsase/Diguanyl_cyclase"/>
</dbReference>
<protein>
    <recommendedName>
        <fullName evidence="1">RNA-directed DNA polymerase</fullName>
        <ecNumber evidence="1">2.7.7.49</ecNumber>
    </recommendedName>
</protein>
<name>A0A023AXI1_GRENI</name>
<dbReference type="InterPro" id="IPR018061">
    <property type="entry name" value="Retropepsins"/>
</dbReference>
<dbReference type="EC" id="2.7.7.49" evidence="1"/>
<accession>A0A023AXI1</accession>
<proteinExistence type="predicted"/>
<keyword evidence="9" id="KW-0479">Metal-binding</keyword>
<evidence type="ECO:0000256" key="3">
    <source>
        <dbReference type="ARBA" id="ARBA00022679"/>
    </source>
</evidence>
<keyword evidence="9" id="KW-0863">Zinc-finger</keyword>
<dbReference type="GO" id="GO:0008270">
    <property type="term" value="F:zinc ion binding"/>
    <property type="evidence" value="ECO:0007669"/>
    <property type="project" value="UniProtKB-KW"/>
</dbReference>